<dbReference type="OrthoDB" id="440760at2759"/>
<dbReference type="Gene3D" id="2.40.50.100">
    <property type="match status" value="1"/>
</dbReference>
<dbReference type="GO" id="GO:0006396">
    <property type="term" value="P:RNA processing"/>
    <property type="evidence" value="ECO:0007669"/>
    <property type="project" value="InterPro"/>
</dbReference>
<dbReference type="GO" id="GO:0005730">
    <property type="term" value="C:nucleolus"/>
    <property type="evidence" value="ECO:0007669"/>
    <property type="project" value="UniProtKB-SubCell"/>
</dbReference>
<dbReference type="SUPFAM" id="SSF50249">
    <property type="entry name" value="Nucleic acid-binding proteins"/>
    <property type="match status" value="1"/>
</dbReference>
<dbReference type="PANTHER" id="PTHR12686">
    <property type="entry name" value="3'-5' EXORIBONUCLEASE CSL4-RELATED"/>
    <property type="match status" value="1"/>
</dbReference>
<evidence type="ECO:0000259" key="5">
    <source>
        <dbReference type="Pfam" id="PF14382"/>
    </source>
</evidence>
<comment type="caution">
    <text evidence="6">The sequence shown here is derived from an EMBL/GenBank/DDBJ whole genome shotgun (WGS) entry which is preliminary data.</text>
</comment>
<dbReference type="EMBL" id="JAACFV010000091">
    <property type="protein sequence ID" value="KAF7506224.1"/>
    <property type="molecule type" value="Genomic_DNA"/>
</dbReference>
<keyword evidence="2" id="KW-0963">Cytoplasm</keyword>
<name>A0A8H7AEZ7_9EURO</name>
<dbReference type="GO" id="GO:0005737">
    <property type="term" value="C:cytoplasm"/>
    <property type="evidence" value="ECO:0007669"/>
    <property type="project" value="TreeGrafter"/>
</dbReference>
<proteinExistence type="predicted"/>
<evidence type="ECO:0008006" key="8">
    <source>
        <dbReference type="Google" id="ProtNLM"/>
    </source>
</evidence>
<evidence type="ECO:0000313" key="7">
    <source>
        <dbReference type="Proteomes" id="UP000606974"/>
    </source>
</evidence>
<dbReference type="PANTHER" id="PTHR12686:SF8">
    <property type="entry name" value="EXOSOME COMPLEX COMPONENT CSL4"/>
    <property type="match status" value="1"/>
</dbReference>
<dbReference type="GO" id="GO:0000176">
    <property type="term" value="C:nuclear exosome (RNase complex)"/>
    <property type="evidence" value="ECO:0007669"/>
    <property type="project" value="TreeGrafter"/>
</dbReference>
<sequence>MLDRDSNGVSLTGNLLQTSTNTLGMAKVLPGDIIGSTTTHLAGPGTHVYDSKICASIIGSVSTVSASASSKSGKPTLSIPRVPSRSLSQPLKLTTLPALNSIVLCRITRVQQRQASASILLVDASPTTLVPESLTHLTSTTASSEDIYFSAVLRREDVRLTEKDKIVMNESFRVGDIVRATVISLGDEKNYYISTGGNEFGVVIARSEEGNAMVPASWKEMKDAVTGRVELRKVAKPV</sequence>
<reference evidence="6" key="1">
    <citation type="submission" date="2020-02" db="EMBL/GenBank/DDBJ databases">
        <authorList>
            <person name="Palmer J.M."/>
        </authorList>
    </citation>
    <scope>NUCLEOTIDE SEQUENCE</scope>
    <source>
        <strain evidence="6">EPUS1.4</strain>
        <tissue evidence="6">Thallus</tissue>
    </source>
</reference>
<evidence type="ECO:0000313" key="6">
    <source>
        <dbReference type="EMBL" id="KAF7506224.1"/>
    </source>
</evidence>
<dbReference type="Pfam" id="PF10447">
    <property type="entry name" value="EXOSC1"/>
    <property type="match status" value="1"/>
</dbReference>
<evidence type="ECO:0000256" key="1">
    <source>
        <dbReference type="ARBA" id="ARBA00004604"/>
    </source>
</evidence>
<evidence type="ECO:0000259" key="4">
    <source>
        <dbReference type="Pfam" id="PF10447"/>
    </source>
</evidence>
<keyword evidence="3" id="KW-0271">Exosome</keyword>
<dbReference type="GO" id="GO:0003723">
    <property type="term" value="F:RNA binding"/>
    <property type="evidence" value="ECO:0007669"/>
    <property type="project" value="InterPro"/>
</dbReference>
<dbReference type="SUPFAM" id="SSF110324">
    <property type="entry name" value="Ribosomal L27 protein-like"/>
    <property type="match status" value="1"/>
</dbReference>
<keyword evidence="7" id="KW-1185">Reference proteome</keyword>
<comment type="subcellular location">
    <subcellularLocation>
        <location evidence="1">Nucleus</location>
        <location evidence="1">Nucleolus</location>
    </subcellularLocation>
</comment>
<dbReference type="InterPro" id="IPR025721">
    <property type="entry name" value="Exosome_cplx_N_dom"/>
</dbReference>
<dbReference type="InterPro" id="IPR012340">
    <property type="entry name" value="NA-bd_OB-fold"/>
</dbReference>
<dbReference type="Pfam" id="PF14382">
    <property type="entry name" value="ECR1_N"/>
    <property type="match status" value="1"/>
</dbReference>
<feature type="domain" description="Exosome complex component N-terminal" evidence="5">
    <location>
        <begin position="28"/>
        <end position="64"/>
    </location>
</feature>
<dbReference type="Gene3D" id="2.40.50.140">
    <property type="entry name" value="Nucleic acid-binding proteins"/>
    <property type="match status" value="1"/>
</dbReference>
<dbReference type="Proteomes" id="UP000606974">
    <property type="component" value="Unassembled WGS sequence"/>
</dbReference>
<evidence type="ECO:0000256" key="2">
    <source>
        <dbReference type="ARBA" id="ARBA00022490"/>
    </source>
</evidence>
<organism evidence="6 7">
    <name type="scientific">Endocarpon pusillum</name>
    <dbReference type="NCBI Taxonomy" id="364733"/>
    <lineage>
        <taxon>Eukaryota</taxon>
        <taxon>Fungi</taxon>
        <taxon>Dikarya</taxon>
        <taxon>Ascomycota</taxon>
        <taxon>Pezizomycotina</taxon>
        <taxon>Eurotiomycetes</taxon>
        <taxon>Chaetothyriomycetidae</taxon>
        <taxon>Verrucariales</taxon>
        <taxon>Verrucariaceae</taxon>
        <taxon>Endocarpon</taxon>
    </lineage>
</organism>
<protein>
    <recommendedName>
        <fullName evidence="8">Exosome complex component CSL4 C-terminal domain-containing protein</fullName>
    </recommendedName>
</protein>
<gene>
    <name evidence="6" type="ORF">GJ744_012116</name>
</gene>
<dbReference type="InterPro" id="IPR019495">
    <property type="entry name" value="EXOSC1_C"/>
</dbReference>
<dbReference type="AlphaFoldDB" id="A0A8H7AEZ7"/>
<accession>A0A8H7AEZ7</accession>
<feature type="domain" description="Exosome complex component CSL4 C-terminal" evidence="4">
    <location>
        <begin position="96"/>
        <end position="185"/>
    </location>
</feature>
<dbReference type="InterPro" id="IPR039771">
    <property type="entry name" value="Csl4"/>
</dbReference>
<evidence type="ECO:0000256" key="3">
    <source>
        <dbReference type="ARBA" id="ARBA00022835"/>
    </source>
</evidence>